<reference evidence="2 3" key="1">
    <citation type="submission" date="2019-05" db="EMBL/GenBank/DDBJ databases">
        <authorList>
            <person name="Qu J.-H."/>
        </authorList>
    </citation>
    <scope>NUCLEOTIDE SEQUENCE [LARGE SCALE GENOMIC DNA]</scope>
    <source>
        <strain evidence="2 3">Z12</strain>
    </source>
</reference>
<dbReference type="Gene3D" id="3.40.50.2000">
    <property type="entry name" value="Glycogen Phosphorylase B"/>
    <property type="match status" value="2"/>
</dbReference>
<dbReference type="PANTHER" id="PTHR12526">
    <property type="entry name" value="GLYCOSYLTRANSFERASE"/>
    <property type="match status" value="1"/>
</dbReference>
<sequence>MKILHVITLAELGGAQSVVINLVAESIRNGHQVMVASSASGELWNTLPEEAKQWKIPSLQRSISIPKEIRVVKELRKIDAAFNPDIVHLHSSKIGILGRLAFSSSKIIYTVHGFDSIRVAFRKFLFLEKILQKRARHIVGVSQYDYNNLRNEGIQNNIGFIYNGIIDYCTFYNKPESENHIRLKNFIQAKPGFKVICIARIAPPKRFDLFCEVAEKLQVQGVNFFWIGNKEKLTAVPGNVFCLGEAEEAHRLLKYADLFMLPSDYEGMPISILEALCYSVPVIASDVGGISEILNGCNGKAVGNNVSDFAEAILKYVKNTDELVMAKKEARKSYEKYFTIQSMYNAYLDLYYSADAVKNNKSGVSEKLNE</sequence>
<evidence type="ECO:0000259" key="1">
    <source>
        <dbReference type="Pfam" id="PF13439"/>
    </source>
</evidence>
<proteinExistence type="predicted"/>
<dbReference type="RefSeq" id="WP_138282953.1">
    <property type="nucleotide sequence ID" value="NZ_BMGE01000005.1"/>
</dbReference>
<keyword evidence="3" id="KW-1185">Reference proteome</keyword>
<gene>
    <name evidence="2" type="ORF">FEM55_18945</name>
</gene>
<dbReference type="OrthoDB" id="9792322at2"/>
<keyword evidence="2" id="KW-0808">Transferase</keyword>
<dbReference type="InterPro" id="IPR028098">
    <property type="entry name" value="Glyco_trans_4-like_N"/>
</dbReference>
<evidence type="ECO:0000313" key="3">
    <source>
        <dbReference type="Proteomes" id="UP000309788"/>
    </source>
</evidence>
<dbReference type="EMBL" id="VCEI01000028">
    <property type="protein sequence ID" value="TLU90629.1"/>
    <property type="molecule type" value="Genomic_DNA"/>
</dbReference>
<dbReference type="GO" id="GO:0016757">
    <property type="term" value="F:glycosyltransferase activity"/>
    <property type="evidence" value="ECO:0007669"/>
    <property type="project" value="UniProtKB-ARBA"/>
</dbReference>
<name>A0A5R9K959_9BACT</name>
<protein>
    <submittedName>
        <fullName evidence="2">Glycosyltransferase family 4 protein</fullName>
    </submittedName>
</protein>
<dbReference type="AlphaFoldDB" id="A0A5R9K959"/>
<evidence type="ECO:0000313" key="2">
    <source>
        <dbReference type="EMBL" id="TLU90629.1"/>
    </source>
</evidence>
<accession>A0A5R9K959</accession>
<dbReference type="Pfam" id="PF13439">
    <property type="entry name" value="Glyco_transf_4"/>
    <property type="match status" value="1"/>
</dbReference>
<dbReference type="Pfam" id="PF13692">
    <property type="entry name" value="Glyco_trans_1_4"/>
    <property type="match status" value="1"/>
</dbReference>
<feature type="domain" description="Glycosyltransferase subfamily 4-like N-terminal" evidence="1">
    <location>
        <begin position="13"/>
        <end position="165"/>
    </location>
</feature>
<comment type="caution">
    <text evidence="2">The sequence shown here is derived from an EMBL/GenBank/DDBJ whole genome shotgun (WGS) entry which is preliminary data.</text>
</comment>
<dbReference type="SUPFAM" id="SSF53756">
    <property type="entry name" value="UDP-Glycosyltransferase/glycogen phosphorylase"/>
    <property type="match status" value="1"/>
</dbReference>
<dbReference type="Proteomes" id="UP000309788">
    <property type="component" value="Unassembled WGS sequence"/>
</dbReference>
<organism evidence="2 3">
    <name type="scientific">Dyadobacter sediminis</name>
    <dbReference type="NCBI Taxonomy" id="1493691"/>
    <lineage>
        <taxon>Bacteria</taxon>
        <taxon>Pseudomonadati</taxon>
        <taxon>Bacteroidota</taxon>
        <taxon>Cytophagia</taxon>
        <taxon>Cytophagales</taxon>
        <taxon>Spirosomataceae</taxon>
        <taxon>Dyadobacter</taxon>
    </lineage>
</organism>
<dbReference type="PANTHER" id="PTHR12526:SF630">
    <property type="entry name" value="GLYCOSYLTRANSFERASE"/>
    <property type="match status" value="1"/>
</dbReference>